<gene>
    <name evidence="2" type="ORF">IAC74_04235</name>
</gene>
<accession>A0A9D1NGP1</accession>
<protein>
    <submittedName>
        <fullName evidence="2">YjdF family protein</fullName>
    </submittedName>
</protein>
<evidence type="ECO:0000313" key="2">
    <source>
        <dbReference type="EMBL" id="HIV02760.1"/>
    </source>
</evidence>
<name>A0A9D1NGP1_9FIRM</name>
<reference evidence="2" key="1">
    <citation type="submission" date="2020-10" db="EMBL/GenBank/DDBJ databases">
        <authorList>
            <person name="Gilroy R."/>
        </authorList>
    </citation>
    <scope>NUCLEOTIDE SEQUENCE</scope>
    <source>
        <strain evidence="2">4920</strain>
    </source>
</reference>
<feature type="region of interest" description="Disordered" evidence="1">
    <location>
        <begin position="84"/>
        <end position="117"/>
    </location>
</feature>
<organism evidence="2 3">
    <name type="scientific">Candidatus Aphodoplasma excrementigallinarum</name>
    <dbReference type="NCBI Taxonomy" id="2840673"/>
    <lineage>
        <taxon>Bacteria</taxon>
        <taxon>Bacillati</taxon>
        <taxon>Bacillota</taxon>
        <taxon>Clostridia</taxon>
        <taxon>Eubacteriales</taxon>
        <taxon>Candidatus Aphodoplasma</taxon>
    </lineage>
</organism>
<proteinExistence type="predicted"/>
<evidence type="ECO:0000313" key="3">
    <source>
        <dbReference type="Proteomes" id="UP000886743"/>
    </source>
</evidence>
<dbReference type="Pfam" id="PF11208">
    <property type="entry name" value="DUF2992"/>
    <property type="match status" value="1"/>
</dbReference>
<dbReference type="AlphaFoldDB" id="A0A9D1NGP1"/>
<dbReference type="InterPro" id="IPR016787">
    <property type="entry name" value="UCP021328"/>
</dbReference>
<reference evidence="2" key="2">
    <citation type="journal article" date="2021" name="PeerJ">
        <title>Extensive microbial diversity within the chicken gut microbiome revealed by metagenomics and culture.</title>
        <authorList>
            <person name="Gilroy R."/>
            <person name="Ravi A."/>
            <person name="Getino M."/>
            <person name="Pursley I."/>
            <person name="Horton D.L."/>
            <person name="Alikhan N.F."/>
            <person name="Baker D."/>
            <person name="Gharbi K."/>
            <person name="Hall N."/>
            <person name="Watson M."/>
            <person name="Adriaenssens E.M."/>
            <person name="Foster-Nyarko E."/>
            <person name="Jarju S."/>
            <person name="Secka A."/>
            <person name="Antonio M."/>
            <person name="Oren A."/>
            <person name="Chaudhuri R.R."/>
            <person name="La Ragione R."/>
            <person name="Hildebrand F."/>
            <person name="Pallen M.J."/>
        </authorList>
    </citation>
    <scope>NUCLEOTIDE SEQUENCE</scope>
    <source>
        <strain evidence="2">4920</strain>
    </source>
</reference>
<evidence type="ECO:0000256" key="1">
    <source>
        <dbReference type="SAM" id="MobiDB-lite"/>
    </source>
</evidence>
<dbReference type="EMBL" id="DVOF01000124">
    <property type="protein sequence ID" value="HIV02760.1"/>
    <property type="molecule type" value="Genomic_DNA"/>
</dbReference>
<sequence length="140" mass="16975">METIYTRLTVCFDSPFWIGIFERETQTGYAACKVTFGAEPKDQEIYAYLLRNFNRLRFTEQAMDGAVAGKRKNPKRIRREIRRQMERRTGMGTKAQQAIQQQREQNKTEQKFQRRAKRCEREERLFWLRVQKRKEKHKGH</sequence>
<comment type="caution">
    <text evidence="2">The sequence shown here is derived from an EMBL/GenBank/DDBJ whole genome shotgun (WGS) entry which is preliminary data.</text>
</comment>
<dbReference type="PIRSF" id="PIRSF021328">
    <property type="entry name" value="UCP021328"/>
    <property type="match status" value="1"/>
</dbReference>
<dbReference type="Proteomes" id="UP000886743">
    <property type="component" value="Unassembled WGS sequence"/>
</dbReference>